<evidence type="ECO:0000313" key="3">
    <source>
        <dbReference type="Proteomes" id="UP000299102"/>
    </source>
</evidence>
<accession>A0A4C1VHA7</accession>
<name>A0A4C1VHA7_EUMVA</name>
<organism evidence="2 3">
    <name type="scientific">Eumeta variegata</name>
    <name type="common">Bagworm moth</name>
    <name type="synonym">Eumeta japonica</name>
    <dbReference type="NCBI Taxonomy" id="151549"/>
    <lineage>
        <taxon>Eukaryota</taxon>
        <taxon>Metazoa</taxon>
        <taxon>Ecdysozoa</taxon>
        <taxon>Arthropoda</taxon>
        <taxon>Hexapoda</taxon>
        <taxon>Insecta</taxon>
        <taxon>Pterygota</taxon>
        <taxon>Neoptera</taxon>
        <taxon>Endopterygota</taxon>
        <taxon>Lepidoptera</taxon>
        <taxon>Glossata</taxon>
        <taxon>Ditrysia</taxon>
        <taxon>Tineoidea</taxon>
        <taxon>Psychidae</taxon>
        <taxon>Oiketicinae</taxon>
        <taxon>Eumeta</taxon>
    </lineage>
</organism>
<proteinExistence type="predicted"/>
<dbReference type="AlphaFoldDB" id="A0A4C1VHA7"/>
<keyword evidence="3" id="KW-1185">Reference proteome</keyword>
<evidence type="ECO:0000313" key="2">
    <source>
        <dbReference type="EMBL" id="GBP38498.1"/>
    </source>
</evidence>
<feature type="compositionally biased region" description="Polar residues" evidence="1">
    <location>
        <begin position="103"/>
        <end position="112"/>
    </location>
</feature>
<dbReference type="Proteomes" id="UP000299102">
    <property type="component" value="Unassembled WGS sequence"/>
</dbReference>
<protein>
    <submittedName>
        <fullName evidence="2">Uncharacterized protein</fullName>
    </submittedName>
</protein>
<comment type="caution">
    <text evidence="2">The sequence shown here is derived from an EMBL/GenBank/DDBJ whole genome shotgun (WGS) entry which is preliminary data.</text>
</comment>
<evidence type="ECO:0000256" key="1">
    <source>
        <dbReference type="SAM" id="MobiDB-lite"/>
    </source>
</evidence>
<dbReference type="EMBL" id="BGZK01000350">
    <property type="protein sequence ID" value="GBP38498.1"/>
    <property type="molecule type" value="Genomic_DNA"/>
</dbReference>
<sequence>MMSGGKKRKVDAEGGQFQQKWTEEFFFILHNSYRKFHTSFHIFFFSPLIDFDDIYVRRIDNRRRSTQRRPQGRSAVDNEAMTIHHVRSPRSQCRPRRDAPLVNSISASLTEH</sequence>
<reference evidence="2 3" key="1">
    <citation type="journal article" date="2019" name="Commun. Biol.">
        <title>The bagworm genome reveals a unique fibroin gene that provides high tensile strength.</title>
        <authorList>
            <person name="Kono N."/>
            <person name="Nakamura H."/>
            <person name="Ohtoshi R."/>
            <person name="Tomita M."/>
            <person name="Numata K."/>
            <person name="Arakawa K."/>
        </authorList>
    </citation>
    <scope>NUCLEOTIDE SEQUENCE [LARGE SCALE GENOMIC DNA]</scope>
</reference>
<feature type="region of interest" description="Disordered" evidence="1">
    <location>
        <begin position="62"/>
        <end position="112"/>
    </location>
</feature>
<gene>
    <name evidence="2" type="ORF">EVAR_95398_1</name>
</gene>